<evidence type="ECO:0000313" key="3">
    <source>
        <dbReference type="Proteomes" id="UP000308489"/>
    </source>
</evidence>
<keyword evidence="3" id="KW-1185">Reference proteome</keyword>
<gene>
    <name evidence="2" type="ORF">NCTC503_02548</name>
</gene>
<keyword evidence="1" id="KW-0812">Transmembrane</keyword>
<keyword evidence="1" id="KW-1133">Transmembrane helix</keyword>
<name>A0A4U9S1Z2_HATHI</name>
<accession>A0A4U9S1Z2</accession>
<keyword evidence="1" id="KW-0472">Membrane</keyword>
<dbReference type="Proteomes" id="UP000308489">
    <property type="component" value="Chromosome 1"/>
</dbReference>
<evidence type="ECO:0000256" key="1">
    <source>
        <dbReference type="SAM" id="Phobius"/>
    </source>
</evidence>
<proteinExistence type="predicted"/>
<feature type="transmembrane region" description="Helical" evidence="1">
    <location>
        <begin position="12"/>
        <end position="40"/>
    </location>
</feature>
<dbReference type="RefSeq" id="WP_138211046.1">
    <property type="nucleotide sequence ID" value="NZ_CBCRUQ010000006.1"/>
</dbReference>
<protein>
    <submittedName>
        <fullName evidence="2">Uncharacterized protein</fullName>
    </submittedName>
</protein>
<sequence length="59" mass="6584">MDKIKLFEKVILLGFLIFGMSLFIEGSIGLLIFLLSQAFVIGGQAKKYSLEAKNSKIFN</sequence>
<evidence type="ECO:0000313" key="2">
    <source>
        <dbReference type="EMBL" id="VTQ95590.1"/>
    </source>
</evidence>
<organism evidence="2 3">
    <name type="scientific">Hathewaya histolytica</name>
    <name type="common">Clostridium histolyticum</name>
    <dbReference type="NCBI Taxonomy" id="1498"/>
    <lineage>
        <taxon>Bacteria</taxon>
        <taxon>Bacillati</taxon>
        <taxon>Bacillota</taxon>
        <taxon>Clostridia</taxon>
        <taxon>Eubacteriales</taxon>
        <taxon>Clostridiaceae</taxon>
        <taxon>Hathewaya</taxon>
    </lineage>
</organism>
<dbReference type="AlphaFoldDB" id="A0A4U9S1Z2"/>
<dbReference type="KEGG" id="hhw:NCTC503_02548"/>
<reference evidence="2 3" key="1">
    <citation type="submission" date="2019-05" db="EMBL/GenBank/DDBJ databases">
        <authorList>
            <consortium name="Pathogen Informatics"/>
        </authorList>
    </citation>
    <scope>NUCLEOTIDE SEQUENCE [LARGE SCALE GENOMIC DNA]</scope>
    <source>
        <strain evidence="2 3">NCTC503</strain>
    </source>
</reference>
<dbReference type="EMBL" id="LR590481">
    <property type="protein sequence ID" value="VTQ95590.1"/>
    <property type="molecule type" value="Genomic_DNA"/>
</dbReference>